<evidence type="ECO:0000256" key="1">
    <source>
        <dbReference type="SAM" id="MobiDB-lite"/>
    </source>
</evidence>
<feature type="region of interest" description="Disordered" evidence="1">
    <location>
        <begin position="152"/>
        <end position="194"/>
    </location>
</feature>
<feature type="region of interest" description="Disordered" evidence="1">
    <location>
        <begin position="331"/>
        <end position="365"/>
    </location>
</feature>
<accession>A0AAD6U2M9</accession>
<sequence>MSFLNKRSSTTSCVPGIALPGLKPLHLVENLVSAKVISPIQPAQEPSSQIFRMLNMKKPRSSSQYVRNPPAAPHMSSVKRARPSVSRGPRPSLADKTNLAKRAPFVVPLHFSAPRASLPTPRPSTRKADVPRPVHSVKAKKVVPETISPMISRTSRRRTAPPSQHVKVASKSVKPKAATSKSTKEPVKEIPNGPTFRSRIPVFVSQCTPEMGMYTPAPTPRFSASRIPRLKYVGSPSFSSSSETTSVNSFNLQTPCPSPILVMDGRQMARSATRLDPAESPMTRGSDTSSELAESVKPTEMACFDALATSDSPSSTVIHPHPVVVEDSLDESLTQHTDSSFASDVSATASTPLPDTASSQGSPQEIATTFPQPEITVLATESRSMKETFLGELKTRLTMTKKATVSRSNAFSPFVMVNRLEGRRAGKESIAEASELQQAFARRRSGGTVIPDSPRSLIIKSNPETQHRSAIGSVPRAVNSARSSLGTGIRTNPSSPSAPQLPPPSPANCDLPGAECITELVTTAFGTRKVRRLVVPPVLEGSLPSRDPRIVMELNSLRAQQKVAGGGKGAAVAEL</sequence>
<feature type="region of interest" description="Disordered" evidence="1">
    <location>
        <begin position="272"/>
        <end position="296"/>
    </location>
</feature>
<feature type="compositionally biased region" description="Low complexity" evidence="1">
    <location>
        <begin position="166"/>
        <end position="181"/>
    </location>
</feature>
<dbReference type="EMBL" id="JARJCN010000040">
    <property type="protein sequence ID" value="KAJ7083634.1"/>
    <property type="molecule type" value="Genomic_DNA"/>
</dbReference>
<dbReference type="Proteomes" id="UP001222325">
    <property type="component" value="Unassembled WGS sequence"/>
</dbReference>
<organism evidence="2 3">
    <name type="scientific">Mycena belliarum</name>
    <dbReference type="NCBI Taxonomy" id="1033014"/>
    <lineage>
        <taxon>Eukaryota</taxon>
        <taxon>Fungi</taxon>
        <taxon>Dikarya</taxon>
        <taxon>Basidiomycota</taxon>
        <taxon>Agaricomycotina</taxon>
        <taxon>Agaricomycetes</taxon>
        <taxon>Agaricomycetidae</taxon>
        <taxon>Agaricales</taxon>
        <taxon>Marasmiineae</taxon>
        <taxon>Mycenaceae</taxon>
        <taxon>Mycena</taxon>
    </lineage>
</organism>
<feature type="region of interest" description="Disordered" evidence="1">
    <location>
        <begin position="465"/>
        <end position="507"/>
    </location>
</feature>
<proteinExistence type="predicted"/>
<evidence type="ECO:0000313" key="3">
    <source>
        <dbReference type="Proteomes" id="UP001222325"/>
    </source>
</evidence>
<feature type="compositionally biased region" description="Polar residues" evidence="1">
    <location>
        <begin position="480"/>
        <end position="492"/>
    </location>
</feature>
<feature type="compositionally biased region" description="Polar residues" evidence="1">
    <location>
        <begin position="283"/>
        <end position="292"/>
    </location>
</feature>
<keyword evidence="3" id="KW-1185">Reference proteome</keyword>
<feature type="region of interest" description="Disordered" evidence="1">
    <location>
        <begin position="116"/>
        <end position="135"/>
    </location>
</feature>
<feature type="region of interest" description="Disordered" evidence="1">
    <location>
        <begin position="59"/>
        <end position="95"/>
    </location>
</feature>
<dbReference type="AlphaFoldDB" id="A0AAD6U2M9"/>
<gene>
    <name evidence="2" type="ORF">B0H15DRAFT_417007</name>
</gene>
<name>A0AAD6U2M9_9AGAR</name>
<protein>
    <submittedName>
        <fullName evidence="2">Uncharacterized protein</fullName>
    </submittedName>
</protein>
<comment type="caution">
    <text evidence="2">The sequence shown here is derived from an EMBL/GenBank/DDBJ whole genome shotgun (WGS) entry which is preliminary data.</text>
</comment>
<reference evidence="2" key="1">
    <citation type="submission" date="2023-03" db="EMBL/GenBank/DDBJ databases">
        <title>Massive genome expansion in bonnet fungi (Mycena s.s.) driven by repeated elements and novel gene families across ecological guilds.</title>
        <authorList>
            <consortium name="Lawrence Berkeley National Laboratory"/>
            <person name="Harder C.B."/>
            <person name="Miyauchi S."/>
            <person name="Viragh M."/>
            <person name="Kuo A."/>
            <person name="Thoen E."/>
            <person name="Andreopoulos B."/>
            <person name="Lu D."/>
            <person name="Skrede I."/>
            <person name="Drula E."/>
            <person name="Henrissat B."/>
            <person name="Morin E."/>
            <person name="Kohler A."/>
            <person name="Barry K."/>
            <person name="LaButti K."/>
            <person name="Morin E."/>
            <person name="Salamov A."/>
            <person name="Lipzen A."/>
            <person name="Mereny Z."/>
            <person name="Hegedus B."/>
            <person name="Baldrian P."/>
            <person name="Stursova M."/>
            <person name="Weitz H."/>
            <person name="Taylor A."/>
            <person name="Grigoriev I.V."/>
            <person name="Nagy L.G."/>
            <person name="Martin F."/>
            <person name="Kauserud H."/>
        </authorList>
    </citation>
    <scope>NUCLEOTIDE SEQUENCE</scope>
    <source>
        <strain evidence="2">CBHHK173m</strain>
    </source>
</reference>
<evidence type="ECO:0000313" key="2">
    <source>
        <dbReference type="EMBL" id="KAJ7083634.1"/>
    </source>
</evidence>